<protein>
    <submittedName>
        <fullName evidence="1">Uncharacterized protein</fullName>
    </submittedName>
</protein>
<dbReference type="AlphaFoldDB" id="A0A9Q3C7D2"/>
<accession>A0A9Q3C7D2</accession>
<keyword evidence="2" id="KW-1185">Reference proteome</keyword>
<gene>
    <name evidence="1" type="ORF">O181_017321</name>
</gene>
<name>A0A9Q3C7D2_9BASI</name>
<evidence type="ECO:0000313" key="1">
    <source>
        <dbReference type="EMBL" id="MBW0477606.1"/>
    </source>
</evidence>
<evidence type="ECO:0000313" key="2">
    <source>
        <dbReference type="Proteomes" id="UP000765509"/>
    </source>
</evidence>
<sequence length="133" mass="15178">MFIGLHASLQKCGLSYNHTDAGPVMCQNAGGKRYGCPVEDCRTPQGELKKTLYFRNCREQRTGSTINYVWPTEFLCDNIKNTLFVSSGKKSSGLNTPKISMKGNIQCWWKHWNDQNAVRPSCQKCEIYITYKN</sequence>
<reference evidence="1" key="1">
    <citation type="submission" date="2021-03" db="EMBL/GenBank/DDBJ databases">
        <title>Draft genome sequence of rust myrtle Austropuccinia psidii MF-1, a brazilian biotype.</title>
        <authorList>
            <person name="Quecine M.C."/>
            <person name="Pachon D.M.R."/>
            <person name="Bonatelli M.L."/>
            <person name="Correr F.H."/>
            <person name="Franceschini L.M."/>
            <person name="Leite T.F."/>
            <person name="Margarido G.R.A."/>
            <person name="Almeida C.A."/>
            <person name="Ferrarezi J.A."/>
            <person name="Labate C.A."/>
        </authorList>
    </citation>
    <scope>NUCLEOTIDE SEQUENCE</scope>
    <source>
        <strain evidence="1">MF-1</strain>
    </source>
</reference>
<dbReference type="EMBL" id="AVOT02004871">
    <property type="protein sequence ID" value="MBW0477606.1"/>
    <property type="molecule type" value="Genomic_DNA"/>
</dbReference>
<proteinExistence type="predicted"/>
<dbReference type="Proteomes" id="UP000765509">
    <property type="component" value="Unassembled WGS sequence"/>
</dbReference>
<organism evidence="1 2">
    <name type="scientific">Austropuccinia psidii MF-1</name>
    <dbReference type="NCBI Taxonomy" id="1389203"/>
    <lineage>
        <taxon>Eukaryota</taxon>
        <taxon>Fungi</taxon>
        <taxon>Dikarya</taxon>
        <taxon>Basidiomycota</taxon>
        <taxon>Pucciniomycotina</taxon>
        <taxon>Pucciniomycetes</taxon>
        <taxon>Pucciniales</taxon>
        <taxon>Sphaerophragmiaceae</taxon>
        <taxon>Austropuccinia</taxon>
    </lineage>
</organism>
<comment type="caution">
    <text evidence="1">The sequence shown here is derived from an EMBL/GenBank/DDBJ whole genome shotgun (WGS) entry which is preliminary data.</text>
</comment>